<protein>
    <recommendedName>
        <fullName evidence="1">Putative Flp pilus-assembly TadG-like N-terminal domain-containing protein</fullName>
    </recommendedName>
</protein>
<accession>A0A9W6CUT4</accession>
<evidence type="ECO:0000259" key="1">
    <source>
        <dbReference type="Pfam" id="PF13400"/>
    </source>
</evidence>
<feature type="domain" description="Putative Flp pilus-assembly TadG-like N-terminal" evidence="1">
    <location>
        <begin position="15"/>
        <end position="60"/>
    </location>
</feature>
<dbReference type="EMBL" id="BSDP01000001">
    <property type="protein sequence ID" value="GLI26847.1"/>
    <property type="molecule type" value="Genomic_DNA"/>
</dbReference>
<dbReference type="RefSeq" id="WP_281882866.1">
    <property type="nucleotide sequence ID" value="NZ_BSDP01000001.1"/>
</dbReference>
<dbReference type="Proteomes" id="UP001144396">
    <property type="component" value="Unassembled WGS sequence"/>
</dbReference>
<evidence type="ECO:0000313" key="2">
    <source>
        <dbReference type="EMBL" id="GLI26847.1"/>
    </source>
</evidence>
<organism evidence="2 3">
    <name type="scientific">Agromyces rhizosphaerae</name>
    <dbReference type="NCBI Taxonomy" id="88374"/>
    <lineage>
        <taxon>Bacteria</taxon>
        <taxon>Bacillati</taxon>
        <taxon>Actinomycetota</taxon>
        <taxon>Actinomycetes</taxon>
        <taxon>Micrococcales</taxon>
        <taxon>Microbacteriaceae</taxon>
        <taxon>Agromyces</taxon>
    </lineage>
</organism>
<dbReference type="Pfam" id="PF13400">
    <property type="entry name" value="Tad"/>
    <property type="match status" value="1"/>
</dbReference>
<keyword evidence="3" id="KW-1185">Reference proteome</keyword>
<comment type="caution">
    <text evidence="2">The sequence shown here is derived from an EMBL/GenBank/DDBJ whole genome shotgun (WGS) entry which is preliminary data.</text>
</comment>
<proteinExistence type="predicted"/>
<gene>
    <name evidence="2" type="ORF">ARHIZOSPH14_10890</name>
</gene>
<reference evidence="2" key="1">
    <citation type="submission" date="2022-12" db="EMBL/GenBank/DDBJ databases">
        <title>Reference genome sequencing for broad-spectrum identification of bacterial and archaeal isolates by mass spectrometry.</title>
        <authorList>
            <person name="Sekiguchi Y."/>
            <person name="Tourlousse D.M."/>
        </authorList>
    </citation>
    <scope>NUCLEOTIDE SEQUENCE</scope>
    <source>
        <strain evidence="2">14</strain>
    </source>
</reference>
<evidence type="ECO:0000313" key="3">
    <source>
        <dbReference type="Proteomes" id="UP001144396"/>
    </source>
</evidence>
<sequence>MVFGNWTFPKRERGASAVLVGLMLVPLMGAGAIAVDVGALYAEKAQLQNGADAAALSVAAECAIDETTCAGPAGGVASTYATSNADDALATALNPVINLSANTVTVTTETLTDDGAMLRHPLAQMIGIPSSTVYADATAEWGTPVQGSVIPLAIGQCEFALSPPQEGVENPTRILVQYDTVDRMECENIFLAGGFGWLDTSTPCWATVDVTDPWVGSDPGNSIASSGCDVEDDIVPLLGTTILIPVYDEIMGTGQNGQFHIATFAAFKLTGFKFSGQNTYTDPLAPSCTGNCRGLQGFFMNYVSVGDAFELGDGVDTGLTVVRLID</sequence>
<dbReference type="InterPro" id="IPR028087">
    <property type="entry name" value="Tad_N"/>
</dbReference>
<dbReference type="AlphaFoldDB" id="A0A9W6CUT4"/>
<name>A0A9W6CUT4_9MICO</name>